<reference evidence="3 4" key="1">
    <citation type="submission" date="2020-08" db="EMBL/GenBank/DDBJ databases">
        <title>Genomic Encyclopedia of Type Strains, Phase IV (KMG-IV): sequencing the most valuable type-strain genomes for metagenomic binning, comparative biology and taxonomic classification.</title>
        <authorList>
            <person name="Goeker M."/>
        </authorList>
    </citation>
    <scope>NUCLEOTIDE SEQUENCE [LARGE SCALE GENOMIC DNA]</scope>
    <source>
        <strain evidence="3 4">DSM 102983</strain>
    </source>
</reference>
<dbReference type="Pfam" id="PF13320">
    <property type="entry name" value="GH123_cat"/>
    <property type="match status" value="1"/>
</dbReference>
<dbReference type="InterPro" id="IPR025150">
    <property type="entry name" value="GH123_cat"/>
</dbReference>
<accession>A0ABR6KI61</accession>
<dbReference type="Proteomes" id="UP000533637">
    <property type="component" value="Unassembled WGS sequence"/>
</dbReference>
<evidence type="ECO:0000259" key="1">
    <source>
        <dbReference type="Pfam" id="PF13320"/>
    </source>
</evidence>
<feature type="domain" description="Glycoside hydrolase 123 catalytic" evidence="1">
    <location>
        <begin position="248"/>
        <end position="558"/>
    </location>
</feature>
<organism evidence="3 4">
    <name type="scientific">Parabacteroides faecis</name>
    <dbReference type="NCBI Taxonomy" id="1217282"/>
    <lineage>
        <taxon>Bacteria</taxon>
        <taxon>Pseudomonadati</taxon>
        <taxon>Bacteroidota</taxon>
        <taxon>Bacteroidia</taxon>
        <taxon>Bacteroidales</taxon>
        <taxon>Tannerellaceae</taxon>
        <taxon>Parabacteroides</taxon>
    </lineage>
</organism>
<gene>
    <name evidence="3" type="ORF">GGQ57_000363</name>
</gene>
<comment type="caution">
    <text evidence="3">The sequence shown here is derived from an EMBL/GenBank/DDBJ whole genome shotgun (WGS) entry which is preliminary data.</text>
</comment>
<evidence type="ECO:0000313" key="4">
    <source>
        <dbReference type="Proteomes" id="UP000533637"/>
    </source>
</evidence>
<protein>
    <recommendedName>
        <fullName evidence="5">DUF4091 domain-containing protein</fullName>
    </recommendedName>
</protein>
<keyword evidence="4" id="KW-1185">Reference proteome</keyword>
<proteinExistence type="predicted"/>
<dbReference type="EMBL" id="JACHOC010000001">
    <property type="protein sequence ID" value="MBB4620489.1"/>
    <property type="molecule type" value="Genomic_DNA"/>
</dbReference>
<sequence>MKYNSVIALITAGFCLAVQGYAQSVNGVTHSGQSTGQPPFPVTSYMELPNPAVTNLDLWEKVKGTKVSWGSTDIRYKKEEPAPVGSIKKEIALTAWKGERVASQFVVWGDQPLTDLSFSVSDLVYKNGKYTIGNSRLLCGFVRYVMTDELNKDGKGGCGDRPDAAAFDSSLVADPIDHLTHTLSLPARCTQGGWVRVWVPQESLPGLYEGTVTVKDGEKILETLALTVQVKDRTLPLPSDWSYHLDLWQNPYAIARYHQVEPWSDAHLECMRPYMEMYRQAGGTVITASIMHKPWNGQTYDYFESMVTWMKKMDGSWSFDYAVFDRWIGFMMNVGITQEINCYSMVPWRLSFQYFDQATNSLKQLDTKPGDPEYEKVWVALLKSFAAHLKEKGWFDITHISMDERPMPVMQETLKVIRKADPDFKVSLAGALHEELSDDLDDYCVALRMKYSEETKKKRREEGKITTFYTSCEEPRPNTFTFNPPAECEWFSWYAAKEDLDGYSRWALNSWVIEPLLDSRFYTWPGGDTYLIYPGARTSMRYERLIAGIQAFEKIRILKKEFKASGNQRAIKKIEKTLGRFDENTLETIPAAVVIEEANKIINSF</sequence>
<evidence type="ECO:0000313" key="3">
    <source>
        <dbReference type="EMBL" id="MBB4620489.1"/>
    </source>
</evidence>
<dbReference type="SUPFAM" id="SSF51445">
    <property type="entry name" value="(Trans)glycosidases"/>
    <property type="match status" value="1"/>
</dbReference>
<dbReference type="InterPro" id="IPR017853">
    <property type="entry name" value="GH"/>
</dbReference>
<evidence type="ECO:0008006" key="5">
    <source>
        <dbReference type="Google" id="ProtNLM"/>
    </source>
</evidence>
<dbReference type="RefSeq" id="WP_183668580.1">
    <property type="nucleotide sequence ID" value="NZ_BMPB01000010.1"/>
</dbReference>
<dbReference type="Pfam" id="PF22680">
    <property type="entry name" value="Glyco_hydro_123_N_2"/>
    <property type="match status" value="1"/>
</dbReference>
<dbReference type="InterPro" id="IPR053850">
    <property type="entry name" value="Glyco_hydro_123_N_2"/>
</dbReference>
<name>A0ABR6KI61_9BACT</name>
<evidence type="ECO:0000259" key="2">
    <source>
        <dbReference type="Pfam" id="PF22680"/>
    </source>
</evidence>
<feature type="domain" description="Glycoside hydrolase 123 N-terminal" evidence="2">
    <location>
        <begin position="69"/>
        <end position="215"/>
    </location>
</feature>